<evidence type="ECO:0000313" key="6">
    <source>
        <dbReference type="EMBL" id="MFK4637721.1"/>
    </source>
</evidence>
<gene>
    <name evidence="6" type="ORF">ABIA52_000610</name>
</gene>
<dbReference type="InterPro" id="IPR001647">
    <property type="entry name" value="HTH_TetR"/>
</dbReference>
<dbReference type="InterPro" id="IPR036271">
    <property type="entry name" value="Tet_transcr_reg_TetR-rel_C_sf"/>
</dbReference>
<protein>
    <submittedName>
        <fullName evidence="6">AcrR family transcriptional regulator</fullName>
    </submittedName>
</protein>
<dbReference type="PRINTS" id="PR00455">
    <property type="entry name" value="HTHTETR"/>
</dbReference>
<dbReference type="SUPFAM" id="SSF48498">
    <property type="entry name" value="Tetracyclin repressor-like, C-terminal domain"/>
    <property type="match status" value="1"/>
</dbReference>
<keyword evidence="7" id="KW-1185">Reference proteome</keyword>
<proteinExistence type="predicted"/>
<accession>A0ABW8N297</accession>
<dbReference type="RefSeq" id="WP_189020365.1">
    <property type="nucleotide sequence ID" value="NZ_BMPM01000009.1"/>
</dbReference>
<feature type="domain" description="HTH tetR-type" evidence="5">
    <location>
        <begin position="17"/>
        <end position="77"/>
    </location>
</feature>
<dbReference type="PROSITE" id="PS50977">
    <property type="entry name" value="HTH_TETR_2"/>
    <property type="match status" value="1"/>
</dbReference>
<sequence>MSAPNTSALPRVERRRRDMRDRLYEAAIQLFQSQGYNQTTMDEIAELADTARGTVFNHYRTKSDFIKEWASRRRGSATQAMMAIPAEPGMTIAERVRAYFRVMGRLNAESYELTLAMGTGWVSSGGPIDDQPWLADELMELFRELHAEDAFRPEVDLSDLAHLLRDAYLGLMFRWLRNKDEHFDFPQALDRVIDLILLGALPAAPKDESAPAR</sequence>
<keyword evidence="3" id="KW-0804">Transcription</keyword>
<dbReference type="InterPro" id="IPR050109">
    <property type="entry name" value="HTH-type_TetR-like_transc_reg"/>
</dbReference>
<dbReference type="InterPro" id="IPR009057">
    <property type="entry name" value="Homeodomain-like_sf"/>
</dbReference>
<keyword evidence="1" id="KW-0805">Transcription regulation</keyword>
<evidence type="ECO:0000256" key="3">
    <source>
        <dbReference type="ARBA" id="ARBA00023163"/>
    </source>
</evidence>
<keyword evidence="2 4" id="KW-0238">DNA-binding</keyword>
<evidence type="ECO:0000256" key="4">
    <source>
        <dbReference type="PROSITE-ProRule" id="PRU00335"/>
    </source>
</evidence>
<dbReference type="Proteomes" id="UP001620520">
    <property type="component" value="Unassembled WGS sequence"/>
</dbReference>
<evidence type="ECO:0000256" key="2">
    <source>
        <dbReference type="ARBA" id="ARBA00023125"/>
    </source>
</evidence>
<dbReference type="PANTHER" id="PTHR30055:SF234">
    <property type="entry name" value="HTH-TYPE TRANSCRIPTIONAL REGULATOR BETI"/>
    <property type="match status" value="1"/>
</dbReference>
<comment type="caution">
    <text evidence="6">The sequence shown here is derived from an EMBL/GenBank/DDBJ whole genome shotgun (WGS) entry which is preliminary data.</text>
</comment>
<organism evidence="6 7">
    <name type="scientific">Paenarthrobacter histidinolovorans</name>
    <dbReference type="NCBI Taxonomy" id="43664"/>
    <lineage>
        <taxon>Bacteria</taxon>
        <taxon>Bacillati</taxon>
        <taxon>Actinomycetota</taxon>
        <taxon>Actinomycetes</taxon>
        <taxon>Micrococcales</taxon>
        <taxon>Micrococcaceae</taxon>
        <taxon>Paenarthrobacter</taxon>
    </lineage>
</organism>
<evidence type="ECO:0000256" key="1">
    <source>
        <dbReference type="ARBA" id="ARBA00023015"/>
    </source>
</evidence>
<evidence type="ECO:0000259" key="5">
    <source>
        <dbReference type="PROSITE" id="PS50977"/>
    </source>
</evidence>
<dbReference type="EMBL" id="JBIYEW010000003">
    <property type="protein sequence ID" value="MFK4637721.1"/>
    <property type="molecule type" value="Genomic_DNA"/>
</dbReference>
<evidence type="ECO:0000313" key="7">
    <source>
        <dbReference type="Proteomes" id="UP001620520"/>
    </source>
</evidence>
<dbReference type="PANTHER" id="PTHR30055">
    <property type="entry name" value="HTH-TYPE TRANSCRIPTIONAL REGULATOR RUTR"/>
    <property type="match status" value="1"/>
</dbReference>
<dbReference type="Gene3D" id="1.10.357.10">
    <property type="entry name" value="Tetracycline Repressor, domain 2"/>
    <property type="match status" value="1"/>
</dbReference>
<name>A0ABW8N297_9MICC</name>
<reference evidence="6 7" key="1">
    <citation type="submission" date="2024-10" db="EMBL/GenBank/DDBJ databases">
        <title>Novel secondary metabolite-producing bacteria for plant disease control.</title>
        <authorList>
            <person name="Chevrette M."/>
        </authorList>
    </citation>
    <scope>NUCLEOTIDE SEQUENCE [LARGE SCALE GENOMIC DNA]</scope>
    <source>
        <strain evidence="6 7">J30 TE3557</strain>
    </source>
</reference>
<dbReference type="Pfam" id="PF00440">
    <property type="entry name" value="TetR_N"/>
    <property type="match status" value="1"/>
</dbReference>
<dbReference type="SUPFAM" id="SSF46689">
    <property type="entry name" value="Homeodomain-like"/>
    <property type="match status" value="1"/>
</dbReference>
<feature type="DNA-binding region" description="H-T-H motif" evidence="4">
    <location>
        <begin position="40"/>
        <end position="59"/>
    </location>
</feature>